<dbReference type="Proteomes" id="UP000219453">
    <property type="component" value="Unassembled WGS sequence"/>
</dbReference>
<evidence type="ECO:0000256" key="1">
    <source>
        <dbReference type="SAM" id="MobiDB-lite"/>
    </source>
</evidence>
<name>A0A285NYG5_NATPI</name>
<keyword evidence="3" id="KW-1185">Reference proteome</keyword>
<protein>
    <submittedName>
        <fullName evidence="2">Uncharacterized protein</fullName>
    </submittedName>
</protein>
<accession>A0A285NYG5</accession>
<evidence type="ECO:0000313" key="3">
    <source>
        <dbReference type="Proteomes" id="UP000219453"/>
    </source>
</evidence>
<organism evidence="2 3">
    <name type="scientific">Natronoarchaeum philippinense</name>
    <dbReference type="NCBI Taxonomy" id="558529"/>
    <lineage>
        <taxon>Archaea</taxon>
        <taxon>Methanobacteriati</taxon>
        <taxon>Methanobacteriota</taxon>
        <taxon>Stenosarchaea group</taxon>
        <taxon>Halobacteria</taxon>
        <taxon>Halobacteriales</taxon>
        <taxon>Natronoarchaeaceae</taxon>
    </lineage>
</organism>
<proteinExistence type="predicted"/>
<dbReference type="Pfam" id="PF23933">
    <property type="entry name" value="DUF7269"/>
    <property type="match status" value="1"/>
</dbReference>
<dbReference type="EMBL" id="OBEJ01000002">
    <property type="protein sequence ID" value="SNZ12681.1"/>
    <property type="molecule type" value="Genomic_DNA"/>
</dbReference>
<feature type="region of interest" description="Disordered" evidence="1">
    <location>
        <begin position="44"/>
        <end position="74"/>
    </location>
</feature>
<feature type="compositionally biased region" description="Basic and acidic residues" evidence="1">
    <location>
        <begin position="57"/>
        <end position="67"/>
    </location>
</feature>
<evidence type="ECO:0000313" key="2">
    <source>
        <dbReference type="EMBL" id="SNZ12681.1"/>
    </source>
</evidence>
<reference evidence="2 3" key="1">
    <citation type="submission" date="2017-09" db="EMBL/GenBank/DDBJ databases">
        <authorList>
            <person name="Ehlers B."/>
            <person name="Leendertz F.H."/>
        </authorList>
    </citation>
    <scope>NUCLEOTIDE SEQUENCE [LARGE SCALE GENOMIC DNA]</scope>
    <source>
        <strain evidence="2 3">DSM 27208</strain>
    </source>
</reference>
<dbReference type="InterPro" id="IPR055693">
    <property type="entry name" value="DUF7269"/>
</dbReference>
<gene>
    <name evidence="2" type="ORF">SAMN06269185_1867</name>
</gene>
<feature type="region of interest" description="Disordered" evidence="1">
    <location>
        <begin position="157"/>
        <end position="187"/>
    </location>
</feature>
<dbReference type="AlphaFoldDB" id="A0A285NYG5"/>
<sequence>MPVALQSWAVGLVGAVALVQGLRRVRERRRTPVEAAELPTLERAQELPRPGGEFDEAIERNRPDGLKGHSSRRKVGNRLERAAVGALVCHRDLDEAAAHEALAEGTWTDDPVAAAQFLGELPAWTPLRVRAREWMRRHPHSRRAERAAAEIARIAGIAEDGRADEHTASGASADPNTAGPSAVEGST</sequence>
<feature type="compositionally biased region" description="Polar residues" evidence="1">
    <location>
        <begin position="174"/>
        <end position="187"/>
    </location>
</feature>